<proteinExistence type="predicted"/>
<gene>
    <name evidence="2" type="ORF">PGLA1383_LOCUS27341</name>
</gene>
<organism evidence="2 3">
    <name type="scientific">Polarella glacialis</name>
    <name type="common">Dinoflagellate</name>
    <dbReference type="NCBI Taxonomy" id="89957"/>
    <lineage>
        <taxon>Eukaryota</taxon>
        <taxon>Sar</taxon>
        <taxon>Alveolata</taxon>
        <taxon>Dinophyceae</taxon>
        <taxon>Suessiales</taxon>
        <taxon>Suessiaceae</taxon>
        <taxon>Polarella</taxon>
    </lineage>
</organism>
<protein>
    <recommendedName>
        <fullName evidence="1">Dual specificity/tyrosine protein phosphatase N-terminal domain-containing protein</fullName>
    </recommendedName>
</protein>
<evidence type="ECO:0000259" key="1">
    <source>
        <dbReference type="Pfam" id="PF14671"/>
    </source>
</evidence>
<reference evidence="2" key="1">
    <citation type="submission" date="2021-02" db="EMBL/GenBank/DDBJ databases">
        <authorList>
            <person name="Dougan E. K."/>
            <person name="Rhodes N."/>
            <person name="Thang M."/>
            <person name="Chan C."/>
        </authorList>
    </citation>
    <scope>NUCLEOTIDE SEQUENCE</scope>
</reference>
<evidence type="ECO:0000313" key="2">
    <source>
        <dbReference type="EMBL" id="CAE8609514.1"/>
    </source>
</evidence>
<dbReference type="Proteomes" id="UP000654075">
    <property type="component" value="Unassembled WGS sequence"/>
</dbReference>
<feature type="domain" description="Dual specificity/tyrosine protein phosphatase N-terminal" evidence="1">
    <location>
        <begin position="11"/>
        <end position="101"/>
    </location>
</feature>
<dbReference type="Pfam" id="PF14671">
    <property type="entry name" value="DSPn"/>
    <property type="match status" value="1"/>
</dbReference>
<comment type="caution">
    <text evidence="2">The sequence shown here is derived from an EMBL/GenBank/DDBJ whole genome shotgun (WGS) entry which is preliminary data.</text>
</comment>
<feature type="non-terminal residue" evidence="2">
    <location>
        <position position="1"/>
    </location>
</feature>
<evidence type="ECO:0000313" key="3">
    <source>
        <dbReference type="Proteomes" id="UP000654075"/>
    </source>
</evidence>
<dbReference type="InterPro" id="IPR029021">
    <property type="entry name" value="Prot-tyrosine_phosphatase-like"/>
</dbReference>
<dbReference type="OrthoDB" id="442453at2759"/>
<dbReference type="CDD" id="cd17657">
    <property type="entry name" value="CDC14_N"/>
    <property type="match status" value="1"/>
</dbReference>
<dbReference type="InterPro" id="IPR029260">
    <property type="entry name" value="DSPn"/>
</dbReference>
<accession>A0A813F9N5</accession>
<keyword evidence="3" id="KW-1185">Reference proteome</keyword>
<dbReference type="EMBL" id="CAJNNV010024337">
    <property type="protein sequence ID" value="CAE8609514.1"/>
    <property type="molecule type" value="Genomic_DNA"/>
</dbReference>
<dbReference type="Gene3D" id="3.90.190.10">
    <property type="entry name" value="Protein tyrosine phosphatase superfamily"/>
    <property type="match status" value="1"/>
</dbReference>
<dbReference type="AlphaFoldDB" id="A0A813F9N5"/>
<dbReference type="SUPFAM" id="SSF52799">
    <property type="entry name" value="(Phosphotyrosine protein) phosphatases II"/>
    <property type="match status" value="1"/>
</dbReference>
<sequence length="101" mass="11647">MSDRELAEAIELIPDRLYWVALHTVPKTSLKSHFFSIDHDLIYEPFFADFGPLNLSMVYRYCKMLEAKLADAALADRRIVHYCSHDPKKRANAATLICAFQ</sequence>
<name>A0A813F9N5_POLGL</name>